<keyword evidence="2" id="KW-0808">Transferase</keyword>
<dbReference type="RefSeq" id="WP_165235344.1">
    <property type="nucleotide sequence ID" value="NZ_JAAKZV010000031.1"/>
</dbReference>
<dbReference type="SUPFAM" id="SSF56112">
    <property type="entry name" value="Protein kinase-like (PK-like)"/>
    <property type="match status" value="1"/>
</dbReference>
<sequence length="313" mass="34016">MSHTIVPAEGVRLPWEGVPDHVRRAVEAELGAAVVAAVTQTGGFSPGVAARLRLDDGRRVFVKAVSAETNDISARMHRKEARKVALLPPGTPAPRLLGSYDDGTWVVLVFEEVEGRQPHIPWERDELRRVLAALGELARIPAPDGVHAPREDGFGRWREIVAAYDAGEDDLHGLDPWVRDRIHELAEREDRWAVAAAGDTLAHGDVRADNILLTADGAVFVDWPHTLRAAPWFDLLISLPCIAMQGGPDPEETFAAHPLGRDADPDDVTTVLVAVTGLFLGGARLPAPPGLPTLRAFQKAQGDQALAWLRKRL</sequence>
<evidence type="ECO:0000313" key="3">
    <source>
        <dbReference type="Proteomes" id="UP000481583"/>
    </source>
</evidence>
<protein>
    <submittedName>
        <fullName evidence="2">Aminoglycoside phosphotransferase family protein</fullName>
    </submittedName>
</protein>
<dbReference type="InterPro" id="IPR002575">
    <property type="entry name" value="Aminoglycoside_PTrfase"/>
</dbReference>
<dbReference type="EMBL" id="JAAKZV010000031">
    <property type="protein sequence ID" value="NGN64297.1"/>
    <property type="molecule type" value="Genomic_DNA"/>
</dbReference>
<dbReference type="GO" id="GO:0016740">
    <property type="term" value="F:transferase activity"/>
    <property type="evidence" value="ECO:0007669"/>
    <property type="project" value="UniProtKB-KW"/>
</dbReference>
<feature type="domain" description="Aminoglycoside phosphotransferase" evidence="1">
    <location>
        <begin position="52"/>
        <end position="259"/>
    </location>
</feature>
<dbReference type="Proteomes" id="UP000481583">
    <property type="component" value="Unassembled WGS sequence"/>
</dbReference>
<organism evidence="2 3">
    <name type="scientific">Streptomyces coryli</name>
    <dbReference type="NCBI Taxonomy" id="1128680"/>
    <lineage>
        <taxon>Bacteria</taxon>
        <taxon>Bacillati</taxon>
        <taxon>Actinomycetota</taxon>
        <taxon>Actinomycetes</taxon>
        <taxon>Kitasatosporales</taxon>
        <taxon>Streptomycetaceae</taxon>
        <taxon>Streptomyces</taxon>
    </lineage>
</organism>
<comment type="caution">
    <text evidence="2">The sequence shown here is derived from an EMBL/GenBank/DDBJ whole genome shotgun (WGS) entry which is preliminary data.</text>
</comment>
<keyword evidence="3" id="KW-1185">Reference proteome</keyword>
<dbReference type="AlphaFoldDB" id="A0A6G4TZ38"/>
<dbReference type="InterPro" id="IPR011009">
    <property type="entry name" value="Kinase-like_dom_sf"/>
</dbReference>
<dbReference type="Gene3D" id="3.90.1200.10">
    <property type="match status" value="1"/>
</dbReference>
<dbReference type="Gene3D" id="3.30.200.20">
    <property type="entry name" value="Phosphorylase Kinase, domain 1"/>
    <property type="match status" value="1"/>
</dbReference>
<accession>A0A6G4TZ38</accession>
<evidence type="ECO:0000259" key="1">
    <source>
        <dbReference type="Pfam" id="PF01636"/>
    </source>
</evidence>
<evidence type="ECO:0000313" key="2">
    <source>
        <dbReference type="EMBL" id="NGN64297.1"/>
    </source>
</evidence>
<gene>
    <name evidence="2" type="ORF">G5C51_10325</name>
</gene>
<name>A0A6G4TZ38_9ACTN</name>
<dbReference type="Pfam" id="PF01636">
    <property type="entry name" value="APH"/>
    <property type="match status" value="1"/>
</dbReference>
<reference evidence="2 3" key="1">
    <citation type="submission" date="2020-02" db="EMBL/GenBank/DDBJ databases">
        <title>Whole-genome analyses of novel actinobacteria.</title>
        <authorList>
            <person name="Sahin N."/>
        </authorList>
    </citation>
    <scope>NUCLEOTIDE SEQUENCE [LARGE SCALE GENOMIC DNA]</scope>
    <source>
        <strain evidence="2 3">A7024</strain>
    </source>
</reference>
<proteinExistence type="predicted"/>